<feature type="region of interest" description="Disordered" evidence="1">
    <location>
        <begin position="49"/>
        <end position="80"/>
    </location>
</feature>
<dbReference type="Proteomes" id="UP000799324">
    <property type="component" value="Unassembled WGS sequence"/>
</dbReference>
<evidence type="ECO:0000313" key="2">
    <source>
        <dbReference type="EMBL" id="KAF2656569.1"/>
    </source>
</evidence>
<keyword evidence="3" id="KW-1185">Reference proteome</keyword>
<evidence type="ECO:0000313" key="3">
    <source>
        <dbReference type="Proteomes" id="UP000799324"/>
    </source>
</evidence>
<dbReference type="AlphaFoldDB" id="A0A6A6T9F3"/>
<sequence length="250" mass="28489">MTAERVNTAQGPGLRPASLSLPRQFLRPRVAFSSLDAILHSFTPLSATMDTTPHQHASSSNHPPPLTLTSQIDSSQDPVQTAPSHALTLPLSGRPVWKPSQEIKKDAFALKHCFEVLSLWQLSRYARDQTRPTLDRVCALLNVPIAEFWPNETMWRNQVEEELVYAVMCAVCFHGYHHIVMDDKPWFVIVEHPGDNTKPVMEWLKNKPFMVFTRANIPIFPLTELHVINPGMGRKREGEEEEQDVKRLRL</sequence>
<dbReference type="EMBL" id="MU004334">
    <property type="protein sequence ID" value="KAF2656569.1"/>
    <property type="molecule type" value="Genomic_DNA"/>
</dbReference>
<protein>
    <submittedName>
        <fullName evidence="2">Uncharacterized protein</fullName>
    </submittedName>
</protein>
<name>A0A6A6T9F3_9PLEO</name>
<proteinExistence type="predicted"/>
<reference evidence="2" key="1">
    <citation type="journal article" date="2020" name="Stud. Mycol.">
        <title>101 Dothideomycetes genomes: a test case for predicting lifestyles and emergence of pathogens.</title>
        <authorList>
            <person name="Haridas S."/>
            <person name="Albert R."/>
            <person name="Binder M."/>
            <person name="Bloem J."/>
            <person name="Labutti K."/>
            <person name="Salamov A."/>
            <person name="Andreopoulos B."/>
            <person name="Baker S."/>
            <person name="Barry K."/>
            <person name="Bills G."/>
            <person name="Bluhm B."/>
            <person name="Cannon C."/>
            <person name="Castanera R."/>
            <person name="Culley D."/>
            <person name="Daum C."/>
            <person name="Ezra D."/>
            <person name="Gonzalez J."/>
            <person name="Henrissat B."/>
            <person name="Kuo A."/>
            <person name="Liang C."/>
            <person name="Lipzen A."/>
            <person name="Lutzoni F."/>
            <person name="Magnuson J."/>
            <person name="Mondo S."/>
            <person name="Nolan M."/>
            <person name="Ohm R."/>
            <person name="Pangilinan J."/>
            <person name="Park H.-J."/>
            <person name="Ramirez L."/>
            <person name="Alfaro M."/>
            <person name="Sun H."/>
            <person name="Tritt A."/>
            <person name="Yoshinaga Y."/>
            <person name="Zwiers L.-H."/>
            <person name="Turgeon B."/>
            <person name="Goodwin S."/>
            <person name="Spatafora J."/>
            <person name="Crous P."/>
            <person name="Grigoriev I."/>
        </authorList>
    </citation>
    <scope>NUCLEOTIDE SEQUENCE</scope>
    <source>
        <strain evidence="2">CBS 122681</strain>
    </source>
</reference>
<gene>
    <name evidence="2" type="ORF">K491DRAFT_368880</name>
</gene>
<organism evidence="2 3">
    <name type="scientific">Lophiostoma macrostomum CBS 122681</name>
    <dbReference type="NCBI Taxonomy" id="1314788"/>
    <lineage>
        <taxon>Eukaryota</taxon>
        <taxon>Fungi</taxon>
        <taxon>Dikarya</taxon>
        <taxon>Ascomycota</taxon>
        <taxon>Pezizomycotina</taxon>
        <taxon>Dothideomycetes</taxon>
        <taxon>Pleosporomycetidae</taxon>
        <taxon>Pleosporales</taxon>
        <taxon>Lophiostomataceae</taxon>
        <taxon>Lophiostoma</taxon>
    </lineage>
</organism>
<accession>A0A6A6T9F3</accession>
<evidence type="ECO:0000256" key="1">
    <source>
        <dbReference type="SAM" id="MobiDB-lite"/>
    </source>
</evidence>